<reference evidence="3" key="1">
    <citation type="submission" date="2009-12" db="EMBL/GenBank/DDBJ databases">
        <title>Sequence of Clostridiales genomosp. BVAB3 str. UPII9-5.</title>
        <authorList>
            <person name="Madupu R."/>
            <person name="Durkin A.S."/>
            <person name="Torralba M."/>
            <person name="Methe B."/>
            <person name="Sutton G.G."/>
            <person name="Strausberg R.L."/>
            <person name="Nelson K.E."/>
        </authorList>
    </citation>
    <scope>NUCLEOTIDE SEQUENCE [LARGE SCALE GENOMIC DNA]</scope>
    <source>
        <strain evidence="3">28L</strain>
    </source>
</reference>
<accession>D3LVI1</accession>
<dbReference type="Gene3D" id="1.10.10.10">
    <property type="entry name" value="Winged helix-like DNA-binding domain superfamily/Winged helix DNA-binding domain"/>
    <property type="match status" value="1"/>
</dbReference>
<sequence>MKTRTCFQKLQQIQKILDSELTHVEKLVLIKMSMYDDCYITNKWLSVTLGTSVKTIEKTITALKNKQIITVKRIVKPGTNIQRRQVTNINFDCLNINTTKTQEKAQTLLGEGLKKKDVSKLQTLLGEGLKLDKTADEHAQPSRRRTFQLQTLLGEGLYSSEQDLENGTTKPTTGISNTLSTYNNLNNKYISKKTISYIMYTQTQKTQKRSDFPVNKSTDTTKKKKRFKKPTVEEIRQYCIERGNTIDPEYFYDWYASRGWFLSKGTHMVDWKASVRTWEYKAKKWKEEEEKRKKEEEKRKKEEEKRKGKEIIRLPIGQARREYTQSWYDKDAEIRRAAVMAATKNDK</sequence>
<dbReference type="EMBL" id="ADGP01000020">
    <property type="protein sequence ID" value="EFD93908.1"/>
    <property type="molecule type" value="Genomic_DNA"/>
</dbReference>
<dbReference type="AlphaFoldDB" id="D3LVI1"/>
<evidence type="ECO:0000313" key="2">
    <source>
        <dbReference type="EMBL" id="EFD93908.1"/>
    </source>
</evidence>
<proteinExistence type="predicted"/>
<protein>
    <submittedName>
        <fullName evidence="2">Uncharacterized protein</fullName>
    </submittedName>
</protein>
<dbReference type="Proteomes" id="UP000003242">
    <property type="component" value="Unassembled WGS sequence"/>
</dbReference>
<organism evidence="2 3">
    <name type="scientific">Megasphaera lornae</name>
    <dbReference type="NCBI Taxonomy" id="1000568"/>
    <lineage>
        <taxon>Bacteria</taxon>
        <taxon>Bacillati</taxon>
        <taxon>Bacillota</taxon>
        <taxon>Negativicutes</taxon>
        <taxon>Veillonellales</taxon>
        <taxon>Veillonellaceae</taxon>
        <taxon>Megasphaera</taxon>
    </lineage>
</organism>
<name>D3LVI1_9FIRM</name>
<dbReference type="RefSeq" id="WP_009369841.1">
    <property type="nucleotide sequence ID" value="NZ_ADGP01000020.1"/>
</dbReference>
<feature type="region of interest" description="Disordered" evidence="1">
    <location>
        <begin position="288"/>
        <end position="310"/>
    </location>
</feature>
<evidence type="ECO:0000256" key="1">
    <source>
        <dbReference type="SAM" id="MobiDB-lite"/>
    </source>
</evidence>
<gene>
    <name evidence="2" type="ORF">HMPREF0889_0305</name>
</gene>
<comment type="caution">
    <text evidence="2">The sequence shown here is derived from an EMBL/GenBank/DDBJ whole genome shotgun (WGS) entry which is preliminary data.</text>
</comment>
<dbReference type="STRING" id="699218.HMPREF0889_0305"/>
<dbReference type="InterPro" id="IPR036388">
    <property type="entry name" value="WH-like_DNA-bd_sf"/>
</dbReference>
<evidence type="ECO:0000313" key="3">
    <source>
        <dbReference type="Proteomes" id="UP000003242"/>
    </source>
</evidence>
<dbReference type="OrthoDB" id="1634630at2"/>